<evidence type="ECO:0000313" key="3">
    <source>
        <dbReference type="Proteomes" id="UP001470230"/>
    </source>
</evidence>
<comment type="similarity">
    <text evidence="1">Belongs to the sel-1 family.</text>
</comment>
<gene>
    <name evidence="2" type="ORF">M9Y10_036008</name>
</gene>
<reference evidence="2 3" key="1">
    <citation type="submission" date="2024-04" db="EMBL/GenBank/DDBJ databases">
        <title>Tritrichomonas musculus Genome.</title>
        <authorList>
            <person name="Alves-Ferreira E."/>
            <person name="Grigg M."/>
            <person name="Lorenzi H."/>
            <person name="Galac M."/>
        </authorList>
    </citation>
    <scope>NUCLEOTIDE SEQUENCE [LARGE SCALE GENOMIC DNA]</scope>
    <source>
        <strain evidence="2 3">EAF2021</strain>
    </source>
</reference>
<evidence type="ECO:0000256" key="1">
    <source>
        <dbReference type="ARBA" id="ARBA00038101"/>
    </source>
</evidence>
<evidence type="ECO:0000313" key="2">
    <source>
        <dbReference type="EMBL" id="KAK8838058.1"/>
    </source>
</evidence>
<proteinExistence type="inferred from homology"/>
<dbReference type="SUPFAM" id="SSF81901">
    <property type="entry name" value="HCP-like"/>
    <property type="match status" value="1"/>
</dbReference>
<evidence type="ECO:0008006" key="4">
    <source>
        <dbReference type="Google" id="ProtNLM"/>
    </source>
</evidence>
<dbReference type="SMART" id="SM00671">
    <property type="entry name" value="SEL1"/>
    <property type="match status" value="3"/>
</dbReference>
<name>A0ABR2GVW0_9EUKA</name>
<organism evidence="2 3">
    <name type="scientific">Tritrichomonas musculus</name>
    <dbReference type="NCBI Taxonomy" id="1915356"/>
    <lineage>
        <taxon>Eukaryota</taxon>
        <taxon>Metamonada</taxon>
        <taxon>Parabasalia</taxon>
        <taxon>Tritrichomonadida</taxon>
        <taxon>Tritrichomonadidae</taxon>
        <taxon>Tritrichomonas</taxon>
    </lineage>
</organism>
<dbReference type="Gene3D" id="1.25.40.10">
    <property type="entry name" value="Tetratricopeptide repeat domain"/>
    <property type="match status" value="1"/>
</dbReference>
<dbReference type="InterPro" id="IPR050767">
    <property type="entry name" value="Sel1_AlgK"/>
</dbReference>
<protein>
    <recommendedName>
        <fullName evidence="4">Sel1 repeat family protein</fullName>
    </recommendedName>
</protein>
<dbReference type="Pfam" id="PF08238">
    <property type="entry name" value="Sel1"/>
    <property type="match status" value="3"/>
</dbReference>
<dbReference type="EMBL" id="JAPFFF010000057">
    <property type="protein sequence ID" value="KAK8838058.1"/>
    <property type="molecule type" value="Genomic_DNA"/>
</dbReference>
<dbReference type="InterPro" id="IPR006597">
    <property type="entry name" value="Sel1-like"/>
</dbReference>
<comment type="caution">
    <text evidence="2">The sequence shown here is derived from an EMBL/GenBank/DDBJ whole genome shotgun (WGS) entry which is preliminary data.</text>
</comment>
<keyword evidence="3" id="KW-1185">Reference proteome</keyword>
<dbReference type="PANTHER" id="PTHR11102">
    <property type="entry name" value="SEL-1-LIKE PROTEIN"/>
    <property type="match status" value="1"/>
</dbReference>
<dbReference type="PANTHER" id="PTHR11102:SF147">
    <property type="entry name" value="SEL1L ADAPTOR SUBUNIT OF ERAD E3 UBIQUITIN LIGASE"/>
    <property type="match status" value="1"/>
</dbReference>
<dbReference type="InterPro" id="IPR011990">
    <property type="entry name" value="TPR-like_helical_dom_sf"/>
</dbReference>
<sequence>MAQLYLGALYYEGKYIQRDIQKAIHLFKECASFISPGPKNNLGVIYKNGEFVEKNITSALLYFKEGIENDKDVFAHYNLSRIYYFGEDVEKDEMKAYELLEKVVHFVTIFCAFMRLIAENNDDIKIRFQSFIDRNDIFKSESLYHICFNTDLRSIRLFYKNCDMIYPLEQDYLEDKFMALFRNDEYKPSNSKLKKICDINEFFYEGFALQF</sequence>
<accession>A0ABR2GVW0</accession>
<dbReference type="Proteomes" id="UP001470230">
    <property type="component" value="Unassembled WGS sequence"/>
</dbReference>